<evidence type="ECO:0000313" key="3">
    <source>
        <dbReference type="EMBL" id="GAA4283801.1"/>
    </source>
</evidence>
<comment type="similarity">
    <text evidence="1">Belongs to the short-chain dehydrogenases/reductases (SDR) family.</text>
</comment>
<evidence type="ECO:0000256" key="2">
    <source>
        <dbReference type="ARBA" id="ARBA00023002"/>
    </source>
</evidence>
<comment type="caution">
    <text evidence="3">The sequence shown here is derived from an EMBL/GenBank/DDBJ whole genome shotgun (WGS) entry which is preliminary data.</text>
</comment>
<dbReference type="InterPro" id="IPR002347">
    <property type="entry name" value="SDR_fam"/>
</dbReference>
<keyword evidence="2" id="KW-0560">Oxidoreductase</keyword>
<dbReference type="CDD" id="cd05233">
    <property type="entry name" value="SDR_c"/>
    <property type="match status" value="1"/>
</dbReference>
<dbReference type="EMBL" id="BAABAZ010000004">
    <property type="protein sequence ID" value="GAA4283801.1"/>
    <property type="molecule type" value="Genomic_DNA"/>
</dbReference>
<dbReference type="PRINTS" id="PR00081">
    <property type="entry name" value="GDHRDH"/>
</dbReference>
<accession>A0ABP8EIU3</accession>
<dbReference type="PANTHER" id="PTHR24321">
    <property type="entry name" value="DEHYDROGENASES, SHORT CHAIN"/>
    <property type="match status" value="1"/>
</dbReference>
<dbReference type="RefSeq" id="WP_236863885.1">
    <property type="nucleotide sequence ID" value="NZ_BAABAZ010000004.1"/>
</dbReference>
<reference evidence="4" key="1">
    <citation type="journal article" date="2019" name="Int. J. Syst. Evol. Microbiol.">
        <title>The Global Catalogue of Microorganisms (GCM) 10K type strain sequencing project: providing services to taxonomists for standard genome sequencing and annotation.</title>
        <authorList>
            <consortium name="The Broad Institute Genomics Platform"/>
            <consortium name="The Broad Institute Genome Sequencing Center for Infectious Disease"/>
            <person name="Wu L."/>
            <person name="Ma J."/>
        </authorList>
    </citation>
    <scope>NUCLEOTIDE SEQUENCE [LARGE SCALE GENOMIC DNA]</scope>
    <source>
        <strain evidence="4">JCM 17458</strain>
    </source>
</reference>
<evidence type="ECO:0000256" key="1">
    <source>
        <dbReference type="ARBA" id="ARBA00006484"/>
    </source>
</evidence>
<dbReference type="InterPro" id="IPR036291">
    <property type="entry name" value="NAD(P)-bd_dom_sf"/>
</dbReference>
<dbReference type="Proteomes" id="UP001501586">
    <property type="component" value="Unassembled WGS sequence"/>
</dbReference>
<dbReference type="Gene3D" id="3.40.50.720">
    <property type="entry name" value="NAD(P)-binding Rossmann-like Domain"/>
    <property type="match status" value="1"/>
</dbReference>
<dbReference type="PANTHER" id="PTHR24321:SF8">
    <property type="entry name" value="ESTRADIOL 17-BETA-DEHYDROGENASE 8-RELATED"/>
    <property type="match status" value="1"/>
</dbReference>
<protein>
    <submittedName>
        <fullName evidence="3">Glucose 1-dehydrogenase</fullName>
    </submittedName>
</protein>
<proteinExistence type="inferred from homology"/>
<keyword evidence="4" id="KW-1185">Reference proteome</keyword>
<dbReference type="PRINTS" id="PR00080">
    <property type="entry name" value="SDRFAMILY"/>
</dbReference>
<organism evidence="3 4">
    <name type="scientific">Brevibacterium daeguense</name>
    <dbReference type="NCBI Taxonomy" id="909936"/>
    <lineage>
        <taxon>Bacteria</taxon>
        <taxon>Bacillati</taxon>
        <taxon>Actinomycetota</taxon>
        <taxon>Actinomycetes</taxon>
        <taxon>Micrococcales</taxon>
        <taxon>Brevibacteriaceae</taxon>
        <taxon>Brevibacterium</taxon>
    </lineage>
</organism>
<dbReference type="SUPFAM" id="SSF51735">
    <property type="entry name" value="NAD(P)-binding Rossmann-fold domains"/>
    <property type="match status" value="1"/>
</dbReference>
<evidence type="ECO:0000313" key="4">
    <source>
        <dbReference type="Proteomes" id="UP001501586"/>
    </source>
</evidence>
<gene>
    <name evidence="3" type="ORF">GCM10022261_13320</name>
</gene>
<dbReference type="Pfam" id="PF13561">
    <property type="entry name" value="adh_short_C2"/>
    <property type="match status" value="1"/>
</dbReference>
<name>A0ABP8EIU3_9MICO</name>
<sequence>MPAKLDEKVVLISGAGGTKGLALTQLLVSAGAKVYVTDVDVSKVDQVAQHTEHPENVTHLKLDVGEEGDWADVVNRIEESEGGIDVLINSARQFGVGKVEDLTIEDWRRCTAANLDGTFLGAKTVLPLMVKGGRGGSIINVISMASLHPTDNTPNYSACNAAAMNLLKTIAIQYAEHGVRANAVIAGFSANSPLDDTHELAKRVVPLGRPGSGTDMANAIIWLASEDSSYVTGTGLTVDGGWSLQLSL</sequence>